<evidence type="ECO:0000313" key="4">
    <source>
        <dbReference type="EMBL" id="KAF5733732.1"/>
    </source>
</evidence>
<dbReference type="InParanoid" id="A0A7J7CI46"/>
<comment type="caution">
    <text evidence="4">The sequence shown here is derived from an EMBL/GenBank/DDBJ whole genome shotgun (WGS) entry which is preliminary data.</text>
</comment>
<dbReference type="PROSITE" id="PS51421">
    <property type="entry name" value="RAS"/>
    <property type="match status" value="1"/>
</dbReference>
<dbReference type="Gene3D" id="3.40.50.300">
    <property type="entry name" value="P-loop containing nucleotide triphosphate hydrolases"/>
    <property type="match status" value="1"/>
</dbReference>
<dbReference type="CDD" id="cd01860">
    <property type="entry name" value="Rab5_related"/>
    <property type="match status" value="1"/>
</dbReference>
<accession>A0A7J7CI46</accession>
<dbReference type="PROSITE" id="PS50802">
    <property type="entry name" value="OTU"/>
    <property type="match status" value="1"/>
</dbReference>
<gene>
    <name evidence="4" type="ORF">HS088_TW16G00172</name>
</gene>
<dbReference type="NCBIfam" id="TIGR00231">
    <property type="entry name" value="small_GTP"/>
    <property type="match status" value="1"/>
</dbReference>
<dbReference type="CDD" id="cd22751">
    <property type="entry name" value="OTU_plant_OTU9-like"/>
    <property type="match status" value="1"/>
</dbReference>
<dbReference type="PRINTS" id="PR00449">
    <property type="entry name" value="RASTRNSFRMNG"/>
</dbReference>
<reference evidence="4 5" key="1">
    <citation type="journal article" date="2020" name="Nat. Commun.">
        <title>Genome of Tripterygium wilfordii and identification of cytochrome P450 involved in triptolide biosynthesis.</title>
        <authorList>
            <person name="Tu L."/>
            <person name="Su P."/>
            <person name="Zhang Z."/>
            <person name="Gao L."/>
            <person name="Wang J."/>
            <person name="Hu T."/>
            <person name="Zhou J."/>
            <person name="Zhang Y."/>
            <person name="Zhao Y."/>
            <person name="Liu Y."/>
            <person name="Song Y."/>
            <person name="Tong Y."/>
            <person name="Lu Y."/>
            <person name="Yang J."/>
            <person name="Xu C."/>
            <person name="Jia M."/>
            <person name="Peters R.J."/>
            <person name="Huang L."/>
            <person name="Gao W."/>
        </authorList>
    </citation>
    <scope>NUCLEOTIDE SEQUENCE [LARGE SCALE GENOMIC DNA]</scope>
    <source>
        <strain evidence="5">cv. XIE 37</strain>
        <tissue evidence="4">Leaf</tissue>
    </source>
</reference>
<dbReference type="Pfam" id="PF00071">
    <property type="entry name" value="Ras"/>
    <property type="match status" value="1"/>
</dbReference>
<evidence type="ECO:0000256" key="2">
    <source>
        <dbReference type="SAM" id="MobiDB-lite"/>
    </source>
</evidence>
<dbReference type="GO" id="GO:0005525">
    <property type="term" value="F:GTP binding"/>
    <property type="evidence" value="ECO:0007669"/>
    <property type="project" value="InterPro"/>
</dbReference>
<evidence type="ECO:0000259" key="3">
    <source>
        <dbReference type="PROSITE" id="PS50802"/>
    </source>
</evidence>
<dbReference type="InterPro" id="IPR003323">
    <property type="entry name" value="OTU_dom"/>
</dbReference>
<proteinExistence type="predicted"/>
<organism evidence="4 5">
    <name type="scientific">Tripterygium wilfordii</name>
    <name type="common">Thunder God vine</name>
    <dbReference type="NCBI Taxonomy" id="458696"/>
    <lineage>
        <taxon>Eukaryota</taxon>
        <taxon>Viridiplantae</taxon>
        <taxon>Streptophyta</taxon>
        <taxon>Embryophyta</taxon>
        <taxon>Tracheophyta</taxon>
        <taxon>Spermatophyta</taxon>
        <taxon>Magnoliopsida</taxon>
        <taxon>eudicotyledons</taxon>
        <taxon>Gunneridae</taxon>
        <taxon>Pentapetalae</taxon>
        <taxon>rosids</taxon>
        <taxon>fabids</taxon>
        <taxon>Celastrales</taxon>
        <taxon>Celastraceae</taxon>
        <taxon>Tripterygium</taxon>
    </lineage>
</organism>
<feature type="compositionally biased region" description="Basic and acidic residues" evidence="2">
    <location>
        <begin position="125"/>
        <end position="167"/>
    </location>
</feature>
<dbReference type="GO" id="GO:0003924">
    <property type="term" value="F:GTPase activity"/>
    <property type="evidence" value="ECO:0007669"/>
    <property type="project" value="InterPro"/>
</dbReference>
<dbReference type="SUPFAM" id="SSF54001">
    <property type="entry name" value="Cysteine proteinases"/>
    <property type="match status" value="1"/>
</dbReference>
<dbReference type="PROSITE" id="PS51420">
    <property type="entry name" value="RHO"/>
    <property type="match status" value="1"/>
</dbReference>
<sequence length="534" mass="59345">MMTHDPDPDVVRWGLHHINVCAIPNVGSGGAVTQFETDGSQIGYISEGYNEPVDRSSVTQHERDGCQLRYMRDGYDEVAYTNVDNDVVIALALQEELSRVAAAEASGVYNSGQEFIVQQNWISHHGDDEDQQGRDGQWENQKQVDEHRKKEEENKVSIKIKSEEGGEMRISGPSLSGPEASNSVDTLFDSLDIVDESALDGELGKRLNDMVPVPHVPKINGELPSPDEEISDHQRLLDRLQLYDLVENKIQGDGNCQFRSLSDQLYHSSDHHRFVRELKSHPDLYEGYVPMAYDDYLKKMSKTGEWGDHVTLQAAADWTILPNCEVNLFSLNNRMNILILNQGGVDRSSGRLGGLNSSESGGVPDAKNLRVKLVLLGDSGVGKSCIVLRFVRGQFDPTSKVTVGASFLSQTIALQDSTTVKFEIWDTAGQERYAALAPLYYRGAAVAVIVYDITNPDSFNKAQYWVKELQKHGSPDIVMALVGNKADLDEKREVPAQDGLEYAEKQGMFFIETSAKTADNINQLFEVLMAQAFL</sequence>
<dbReference type="SMART" id="SM00175">
    <property type="entry name" value="RAB"/>
    <property type="match status" value="1"/>
</dbReference>
<evidence type="ECO:0000313" key="5">
    <source>
        <dbReference type="Proteomes" id="UP000593562"/>
    </source>
</evidence>
<keyword evidence="5" id="KW-1185">Reference proteome</keyword>
<feature type="region of interest" description="Disordered" evidence="2">
    <location>
        <begin position="125"/>
        <end position="181"/>
    </location>
</feature>
<dbReference type="AlphaFoldDB" id="A0A7J7CI46"/>
<dbReference type="Gene3D" id="3.90.70.80">
    <property type="match status" value="1"/>
</dbReference>
<dbReference type="InterPro" id="IPR005225">
    <property type="entry name" value="Small_GTP-bd"/>
</dbReference>
<dbReference type="PROSITE" id="PS51419">
    <property type="entry name" value="RAB"/>
    <property type="match status" value="1"/>
</dbReference>
<dbReference type="SMART" id="SM00173">
    <property type="entry name" value="RAS"/>
    <property type="match status" value="1"/>
</dbReference>
<dbReference type="InterPro" id="IPR001806">
    <property type="entry name" value="Small_GTPase"/>
</dbReference>
<keyword evidence="1" id="KW-0547">Nucleotide-binding</keyword>
<feature type="domain" description="OTU" evidence="3">
    <location>
        <begin position="245"/>
        <end position="401"/>
    </location>
</feature>
<dbReference type="SUPFAM" id="SSF52540">
    <property type="entry name" value="P-loop containing nucleoside triphosphate hydrolases"/>
    <property type="match status" value="1"/>
</dbReference>
<dbReference type="EMBL" id="JAAARO010000016">
    <property type="protein sequence ID" value="KAF5733732.1"/>
    <property type="molecule type" value="Genomic_DNA"/>
</dbReference>
<dbReference type="InterPro" id="IPR027417">
    <property type="entry name" value="P-loop_NTPase"/>
</dbReference>
<dbReference type="Proteomes" id="UP000593562">
    <property type="component" value="Unassembled WGS sequence"/>
</dbReference>
<dbReference type="SMART" id="SM00174">
    <property type="entry name" value="RHO"/>
    <property type="match status" value="1"/>
</dbReference>
<evidence type="ECO:0000256" key="1">
    <source>
        <dbReference type="ARBA" id="ARBA00022741"/>
    </source>
</evidence>
<dbReference type="FunCoup" id="A0A7J7CI46">
    <property type="interactions" value="20"/>
</dbReference>
<dbReference type="PANTHER" id="PTHR47978">
    <property type="match status" value="1"/>
</dbReference>
<dbReference type="InterPro" id="IPR038765">
    <property type="entry name" value="Papain-like_cys_pep_sf"/>
</dbReference>
<protein>
    <submittedName>
        <fullName evidence="4">Rab-like GTP-ase family protein</fullName>
    </submittedName>
</protein>
<name>A0A7J7CI46_TRIWF</name>
<dbReference type="FunFam" id="3.40.50.300:FF:000851">
    <property type="entry name" value="Ras-related small GTP-binding family protein"/>
    <property type="match status" value="1"/>
</dbReference>
<dbReference type="Pfam" id="PF02338">
    <property type="entry name" value="OTU"/>
    <property type="match status" value="1"/>
</dbReference>